<organism evidence="3">
    <name type="scientific">marine metagenome</name>
    <dbReference type="NCBI Taxonomy" id="408172"/>
    <lineage>
        <taxon>unclassified sequences</taxon>
        <taxon>metagenomes</taxon>
        <taxon>ecological metagenomes</taxon>
    </lineage>
</organism>
<proteinExistence type="predicted"/>
<sequence length="106" mass="11941">MMKKSKQPISITHPLLAAEAHPTKNTDPTRTTDTLTYGSNKQLVWACQVGPHHDYEMAVCDRAILGHHVVEFQHPCADRAHPEGTRAITKRDRFSGVTYDVAWYAD</sequence>
<evidence type="ECO:0000313" key="3">
    <source>
        <dbReference type="EMBL" id="SVA50907.1"/>
    </source>
</evidence>
<dbReference type="Pfam" id="PF14311">
    <property type="entry name" value="DUF4379"/>
    <property type="match status" value="1"/>
</dbReference>
<reference evidence="3" key="1">
    <citation type="submission" date="2018-05" db="EMBL/GenBank/DDBJ databases">
        <authorList>
            <person name="Lanie J.A."/>
            <person name="Ng W.-L."/>
            <person name="Kazmierczak K.M."/>
            <person name="Andrzejewski T.M."/>
            <person name="Davidsen T.M."/>
            <person name="Wayne K.J."/>
            <person name="Tettelin H."/>
            <person name="Glass J.I."/>
            <person name="Rusch D."/>
            <person name="Podicherti R."/>
            <person name="Tsui H.-C.T."/>
            <person name="Winkler M.E."/>
        </authorList>
    </citation>
    <scope>NUCLEOTIDE SEQUENCE</scope>
</reference>
<accession>A0A381WG11</accession>
<dbReference type="AlphaFoldDB" id="A0A381WG11"/>
<evidence type="ECO:0000259" key="2">
    <source>
        <dbReference type="Pfam" id="PF14311"/>
    </source>
</evidence>
<feature type="domain" description="Treble clef zinc finger" evidence="2">
    <location>
        <begin position="16"/>
        <end position="63"/>
    </location>
</feature>
<protein>
    <recommendedName>
        <fullName evidence="2">Treble clef zinc finger domain-containing protein</fullName>
    </recommendedName>
</protein>
<evidence type="ECO:0000256" key="1">
    <source>
        <dbReference type="SAM" id="MobiDB-lite"/>
    </source>
</evidence>
<name>A0A381WG11_9ZZZZ</name>
<dbReference type="InterPro" id="IPR025487">
    <property type="entry name" value="DUF4379"/>
</dbReference>
<feature type="region of interest" description="Disordered" evidence="1">
    <location>
        <begin position="1"/>
        <end position="31"/>
    </location>
</feature>
<gene>
    <name evidence="3" type="ORF">METZ01_LOCUS103761</name>
</gene>
<dbReference type="EMBL" id="UINC01011549">
    <property type="protein sequence ID" value="SVA50907.1"/>
    <property type="molecule type" value="Genomic_DNA"/>
</dbReference>